<keyword evidence="1" id="KW-0812">Transmembrane</keyword>
<proteinExistence type="predicted"/>
<dbReference type="OrthoDB" id="9877243at2"/>
<dbReference type="STRING" id="981222.Cabther_A1139"/>
<dbReference type="Proteomes" id="UP000006791">
    <property type="component" value="Chromosome 1"/>
</dbReference>
<protein>
    <recommendedName>
        <fullName evidence="4">DUF4845 domain-containing protein</fullName>
    </recommendedName>
</protein>
<evidence type="ECO:0000256" key="1">
    <source>
        <dbReference type="SAM" id="Phobius"/>
    </source>
</evidence>
<organism evidence="2 3">
    <name type="scientific">Chloracidobacterium thermophilum (strain B)</name>
    <dbReference type="NCBI Taxonomy" id="981222"/>
    <lineage>
        <taxon>Bacteria</taxon>
        <taxon>Pseudomonadati</taxon>
        <taxon>Acidobacteriota</taxon>
        <taxon>Terriglobia</taxon>
        <taxon>Terriglobales</taxon>
        <taxon>Acidobacteriaceae</taxon>
        <taxon>Chloracidobacterium</taxon>
    </lineage>
</organism>
<accession>G2LIJ5</accession>
<name>G2LIJ5_CHLTF</name>
<dbReference type="AlphaFoldDB" id="G2LIJ5"/>
<evidence type="ECO:0000313" key="3">
    <source>
        <dbReference type="Proteomes" id="UP000006791"/>
    </source>
</evidence>
<reference evidence="2 3" key="1">
    <citation type="journal article" date="2012" name="Environ. Microbiol.">
        <title>Complete genome of Candidatus Chloracidobacterium thermophilum, a chlorophyll-based photoheterotroph belonging to the phylum Acidobacteria.</title>
        <authorList>
            <person name="Garcia Costas A.M."/>
            <person name="Liu Z."/>
            <person name="Tomsho L.P."/>
            <person name="Schuster S.C."/>
            <person name="Ward D.M."/>
            <person name="Bryant D.A."/>
        </authorList>
    </citation>
    <scope>NUCLEOTIDE SEQUENCE [LARGE SCALE GENOMIC DNA]</scope>
    <source>
        <strain evidence="2 3">B</strain>
    </source>
</reference>
<dbReference type="RefSeq" id="WP_014099631.1">
    <property type="nucleotide sequence ID" value="NC_016024.1"/>
</dbReference>
<evidence type="ECO:0000313" key="2">
    <source>
        <dbReference type="EMBL" id="AEP11893.1"/>
    </source>
</evidence>
<dbReference type="EMBL" id="CP002514">
    <property type="protein sequence ID" value="AEP11893.1"/>
    <property type="molecule type" value="Genomic_DNA"/>
</dbReference>
<gene>
    <name evidence="2" type="ordered locus">Cabther_A1139</name>
</gene>
<keyword evidence="1" id="KW-0472">Membrane</keyword>
<keyword evidence="3" id="KW-1185">Reference proteome</keyword>
<evidence type="ECO:0008006" key="4">
    <source>
        <dbReference type="Google" id="ProtNLM"/>
    </source>
</evidence>
<dbReference type="KEGG" id="ctm:Cabther_A1139"/>
<feature type="transmembrane region" description="Helical" evidence="1">
    <location>
        <begin position="20"/>
        <end position="38"/>
    </location>
</feature>
<keyword evidence="1" id="KW-1133">Transmembrane helix</keyword>
<dbReference type="HOGENOM" id="CLU_1892462_0_0_0"/>
<sequence length="134" mass="15452">MGRHFVLRRPVRTTERGEGYGQLIAVLAVVATIGFILFKTLPVYWREQNVKNELAELARKYAIGAKGYITEKELENQWLKISNEFNVPEEAKFTVNRQGGKVTLKVQYTEPINFLVYTYDWEVNAEASDSTGRY</sequence>